<feature type="non-terminal residue" evidence="7">
    <location>
        <position position="233"/>
    </location>
</feature>
<protein>
    <recommendedName>
        <fullName evidence="6">Cysteine-rich domain-containing protein</fullName>
    </recommendedName>
</protein>
<evidence type="ECO:0000256" key="5">
    <source>
        <dbReference type="ARBA" id="ARBA00023014"/>
    </source>
</evidence>
<dbReference type="AlphaFoldDB" id="X1BYQ5"/>
<accession>X1BYQ5</accession>
<keyword evidence="2" id="KW-0479">Metal-binding</keyword>
<proteinExistence type="predicted"/>
<keyword evidence="5" id="KW-0411">Iron-sulfur</keyword>
<evidence type="ECO:0000256" key="3">
    <source>
        <dbReference type="ARBA" id="ARBA00023002"/>
    </source>
</evidence>
<evidence type="ECO:0000313" key="7">
    <source>
        <dbReference type="EMBL" id="GAG77291.1"/>
    </source>
</evidence>
<evidence type="ECO:0000256" key="2">
    <source>
        <dbReference type="ARBA" id="ARBA00022723"/>
    </source>
</evidence>
<comment type="caution">
    <text evidence="7">The sequence shown here is derived from an EMBL/GenBank/DDBJ whole genome shotgun (WGS) entry which is preliminary data.</text>
</comment>
<dbReference type="InterPro" id="IPR004017">
    <property type="entry name" value="Cys_rich_dom"/>
</dbReference>
<feature type="domain" description="Cysteine-rich" evidence="6">
    <location>
        <begin position="111"/>
        <end position="189"/>
    </location>
</feature>
<keyword evidence="1" id="KW-0004">4Fe-4S</keyword>
<evidence type="ECO:0000256" key="4">
    <source>
        <dbReference type="ARBA" id="ARBA00023004"/>
    </source>
</evidence>
<dbReference type="GO" id="GO:0005886">
    <property type="term" value="C:plasma membrane"/>
    <property type="evidence" value="ECO:0007669"/>
    <property type="project" value="TreeGrafter"/>
</dbReference>
<dbReference type="PANTHER" id="PTHR43255:SF1">
    <property type="entry name" value="IRON-SULFUR-BINDING OXIDOREDUCTASE FADF-RELATED"/>
    <property type="match status" value="1"/>
</dbReference>
<sequence length="233" mass="27615">ERIKGRKNFPTDEVDPGNFLSDDDIRNLIIDKDNITFEQNDYYKLYNCVHCGECETEEERLLLKQKFLEEGNKVDDLEDMKECFRKYRTPYPSNKMRIRRPEGIPAESDTLFYMGCLSTIRIPKYTGHSLKYLLKEKVDFTILEKEICCGWPWFASGCNEEFEICKKENIEIFEEFKTVICLCPACYFLFNKYYKPSMKSNTEFKYISDYLMPSDILKSGKVGVQHLCQLMNR</sequence>
<dbReference type="EMBL" id="BART01013456">
    <property type="protein sequence ID" value="GAG77291.1"/>
    <property type="molecule type" value="Genomic_DNA"/>
</dbReference>
<dbReference type="Pfam" id="PF02754">
    <property type="entry name" value="CCG"/>
    <property type="match status" value="1"/>
</dbReference>
<dbReference type="InterPro" id="IPR051460">
    <property type="entry name" value="HdrC_iron-sulfur_subunit"/>
</dbReference>
<keyword evidence="4" id="KW-0408">Iron</keyword>
<dbReference type="GO" id="GO:0046872">
    <property type="term" value="F:metal ion binding"/>
    <property type="evidence" value="ECO:0007669"/>
    <property type="project" value="UniProtKB-KW"/>
</dbReference>
<organism evidence="7">
    <name type="scientific">marine sediment metagenome</name>
    <dbReference type="NCBI Taxonomy" id="412755"/>
    <lineage>
        <taxon>unclassified sequences</taxon>
        <taxon>metagenomes</taxon>
        <taxon>ecological metagenomes</taxon>
    </lineage>
</organism>
<gene>
    <name evidence="7" type="ORF">S01H4_27502</name>
</gene>
<dbReference type="PANTHER" id="PTHR43255">
    <property type="entry name" value="IRON-SULFUR-BINDING OXIDOREDUCTASE FADF-RELATED-RELATED"/>
    <property type="match status" value="1"/>
</dbReference>
<evidence type="ECO:0000259" key="6">
    <source>
        <dbReference type="Pfam" id="PF02754"/>
    </source>
</evidence>
<dbReference type="GO" id="GO:0051539">
    <property type="term" value="F:4 iron, 4 sulfur cluster binding"/>
    <property type="evidence" value="ECO:0007669"/>
    <property type="project" value="UniProtKB-KW"/>
</dbReference>
<feature type="non-terminal residue" evidence="7">
    <location>
        <position position="1"/>
    </location>
</feature>
<keyword evidence="3" id="KW-0560">Oxidoreductase</keyword>
<name>X1BYQ5_9ZZZZ</name>
<reference evidence="7" key="1">
    <citation type="journal article" date="2014" name="Front. Microbiol.">
        <title>High frequency of phylogenetically diverse reductive dehalogenase-homologous genes in deep subseafloor sedimentary metagenomes.</title>
        <authorList>
            <person name="Kawai M."/>
            <person name="Futagami T."/>
            <person name="Toyoda A."/>
            <person name="Takaki Y."/>
            <person name="Nishi S."/>
            <person name="Hori S."/>
            <person name="Arai W."/>
            <person name="Tsubouchi T."/>
            <person name="Morono Y."/>
            <person name="Uchiyama I."/>
            <person name="Ito T."/>
            <person name="Fujiyama A."/>
            <person name="Inagaki F."/>
            <person name="Takami H."/>
        </authorList>
    </citation>
    <scope>NUCLEOTIDE SEQUENCE</scope>
    <source>
        <strain evidence="7">Expedition CK06-06</strain>
    </source>
</reference>
<evidence type="ECO:0000256" key="1">
    <source>
        <dbReference type="ARBA" id="ARBA00022485"/>
    </source>
</evidence>
<dbReference type="GO" id="GO:0016491">
    <property type="term" value="F:oxidoreductase activity"/>
    <property type="evidence" value="ECO:0007669"/>
    <property type="project" value="UniProtKB-KW"/>
</dbReference>